<dbReference type="InterPro" id="IPR009491">
    <property type="entry name" value="DUF1107"/>
</dbReference>
<evidence type="ECO:0000313" key="2">
    <source>
        <dbReference type="Proteomes" id="UP000073601"/>
    </source>
</evidence>
<gene>
    <name evidence="1" type="ORF">GMA8713_00718</name>
</gene>
<dbReference type="AlphaFoldDB" id="A0A128EW75"/>
<accession>A0A128EW75</accession>
<dbReference type="Gene3D" id="3.30.1910.10">
    <property type="entry name" value="so0334 like domain"/>
    <property type="match status" value="1"/>
</dbReference>
<reference evidence="2" key="1">
    <citation type="submission" date="2016-02" db="EMBL/GenBank/DDBJ databases">
        <authorList>
            <person name="Rodrigo-Torres Lidia"/>
            <person name="Arahal R.David."/>
        </authorList>
    </citation>
    <scope>NUCLEOTIDE SEQUENCE [LARGE SCALE GENOMIC DNA]</scope>
    <source>
        <strain evidence="2">CECT 8713</strain>
    </source>
</reference>
<dbReference type="RefSeq" id="WP_062705785.1">
    <property type="nucleotide sequence ID" value="NZ_CAWRCI010000004.1"/>
</dbReference>
<evidence type="ECO:0008006" key="3">
    <source>
        <dbReference type="Google" id="ProtNLM"/>
    </source>
</evidence>
<proteinExistence type="predicted"/>
<dbReference type="Pfam" id="PF06526">
    <property type="entry name" value="DUF1107"/>
    <property type="match status" value="1"/>
</dbReference>
<sequence>MRMFNRYIPTLIAKHVYRLFSGRIHIDGRGDFDFHQGMVQAQSDGDFEHFRTVKEINTDIRKLKEMY</sequence>
<dbReference type="OrthoDB" id="5588896at2"/>
<dbReference type="Proteomes" id="UP000073601">
    <property type="component" value="Unassembled WGS sequence"/>
</dbReference>
<evidence type="ECO:0000313" key="1">
    <source>
        <dbReference type="EMBL" id="CZF78793.1"/>
    </source>
</evidence>
<dbReference type="EMBL" id="FIZY01000004">
    <property type="protein sequence ID" value="CZF78793.1"/>
    <property type="molecule type" value="Genomic_DNA"/>
</dbReference>
<keyword evidence="2" id="KW-1185">Reference proteome</keyword>
<organism evidence="1 2">
    <name type="scientific">Grimontia marina</name>
    <dbReference type="NCBI Taxonomy" id="646534"/>
    <lineage>
        <taxon>Bacteria</taxon>
        <taxon>Pseudomonadati</taxon>
        <taxon>Pseudomonadota</taxon>
        <taxon>Gammaproteobacteria</taxon>
        <taxon>Vibrionales</taxon>
        <taxon>Vibrionaceae</taxon>
        <taxon>Grimontia</taxon>
    </lineage>
</organism>
<name>A0A128EW75_9GAMM</name>
<protein>
    <recommendedName>
        <fullName evidence="3">DUF1107 domain-containing protein</fullName>
    </recommendedName>
</protein>